<organism evidence="1 2">
    <name type="scientific">Acinetobacter proteolyticus</name>
    <dbReference type="NCBI Taxonomy" id="1776741"/>
    <lineage>
        <taxon>Bacteria</taxon>
        <taxon>Pseudomonadati</taxon>
        <taxon>Pseudomonadota</taxon>
        <taxon>Gammaproteobacteria</taxon>
        <taxon>Moraxellales</taxon>
        <taxon>Moraxellaceae</taxon>
        <taxon>Acinetobacter</taxon>
    </lineage>
</organism>
<evidence type="ECO:0000313" key="2">
    <source>
        <dbReference type="Proteomes" id="UP000233553"/>
    </source>
</evidence>
<gene>
    <name evidence="1" type="ORF">CW311_18495</name>
</gene>
<dbReference type="EMBL" id="PISJ01000021">
    <property type="protein sequence ID" value="PKF31490.1"/>
    <property type="molecule type" value="Genomic_DNA"/>
</dbReference>
<name>A0A2N0WAK1_9GAMM</name>
<proteinExistence type="predicted"/>
<dbReference type="AlphaFoldDB" id="A0A2N0WAK1"/>
<dbReference type="Proteomes" id="UP000233553">
    <property type="component" value="Unassembled WGS sequence"/>
</dbReference>
<reference evidence="1 2" key="1">
    <citation type="submission" date="2017-12" db="EMBL/GenBank/DDBJ databases">
        <title>Draft Genome sequences of multiple microbial strains isolated from spacecraft associated surfaces.</title>
        <authorList>
            <person name="Seuylemezian A."/>
            <person name="Vaishampayan P."/>
            <person name="Venkateswaran K."/>
        </authorList>
    </citation>
    <scope>NUCLEOTIDE SEQUENCE [LARGE SCALE GENOMIC DNA]</scope>
    <source>
        <strain evidence="1 2">2P01AA</strain>
    </source>
</reference>
<protein>
    <submittedName>
        <fullName evidence="1">Uncharacterized protein</fullName>
    </submittedName>
</protein>
<accession>A0A2N0WAK1</accession>
<evidence type="ECO:0000313" key="1">
    <source>
        <dbReference type="EMBL" id="PKF31490.1"/>
    </source>
</evidence>
<sequence length="68" mass="8063">MHYKTIPYLELYVNQSTFKIISIFLIFSKNMKSLYIKTKTLLHILFYIKRNLKIGFGTALAKTDLLNF</sequence>
<comment type="caution">
    <text evidence="1">The sequence shown here is derived from an EMBL/GenBank/DDBJ whole genome shotgun (WGS) entry which is preliminary data.</text>
</comment>